<dbReference type="InterPro" id="IPR003715">
    <property type="entry name" value="Poly_export_N"/>
</dbReference>
<gene>
    <name evidence="4" type="ORF">MNBD_ALPHA08-1499</name>
</gene>
<dbReference type="AlphaFoldDB" id="A0A3B0S4E4"/>
<evidence type="ECO:0000259" key="3">
    <source>
        <dbReference type="Pfam" id="PF10531"/>
    </source>
</evidence>
<reference evidence="4" key="1">
    <citation type="submission" date="2018-06" db="EMBL/GenBank/DDBJ databases">
        <authorList>
            <person name="Zhirakovskaya E."/>
        </authorList>
    </citation>
    <scope>NUCLEOTIDE SEQUENCE</scope>
</reference>
<sequence>MRFILVCFIAFSLSACASTWEKTRPATLPGGVSLNSNGSVTEGPGATASVSIAPQYSAAGKVLPPFGSQGVAAAYEGGAGYRIGAGDSLTIRVVGQPDLTGDYIVDGSGLISFPLIKSVKVGGLTAPQIRSLVAARLRQGYLRNPSVSVQTTNLRPFFILGEVGQAGSFPYQNGMTVQNAIAIAGGYSPRANQKDVMLTRKDANGTQTVKVPITTQIYPGDIIFVRERWF</sequence>
<dbReference type="Gene3D" id="3.30.1950.10">
    <property type="entry name" value="wza like domain"/>
    <property type="match status" value="1"/>
</dbReference>
<evidence type="ECO:0000259" key="2">
    <source>
        <dbReference type="Pfam" id="PF02563"/>
    </source>
</evidence>
<dbReference type="PANTHER" id="PTHR33619:SF3">
    <property type="entry name" value="POLYSACCHARIDE EXPORT PROTEIN GFCE-RELATED"/>
    <property type="match status" value="1"/>
</dbReference>
<keyword evidence="1" id="KW-0732">Signal</keyword>
<evidence type="ECO:0000313" key="4">
    <source>
        <dbReference type="EMBL" id="VAV90255.1"/>
    </source>
</evidence>
<evidence type="ECO:0000256" key="1">
    <source>
        <dbReference type="ARBA" id="ARBA00022729"/>
    </source>
</evidence>
<dbReference type="Pfam" id="PF02563">
    <property type="entry name" value="Poly_export"/>
    <property type="match status" value="1"/>
</dbReference>
<dbReference type="EMBL" id="UOEC01000076">
    <property type="protein sequence ID" value="VAV90255.1"/>
    <property type="molecule type" value="Genomic_DNA"/>
</dbReference>
<dbReference type="GO" id="GO:0015159">
    <property type="term" value="F:polysaccharide transmembrane transporter activity"/>
    <property type="evidence" value="ECO:0007669"/>
    <property type="project" value="InterPro"/>
</dbReference>
<dbReference type="InterPro" id="IPR049712">
    <property type="entry name" value="Poly_export"/>
</dbReference>
<dbReference type="Gene3D" id="3.10.560.10">
    <property type="entry name" value="Outer membrane lipoprotein wza domain like"/>
    <property type="match status" value="1"/>
</dbReference>
<dbReference type="PROSITE" id="PS51257">
    <property type="entry name" value="PROKAR_LIPOPROTEIN"/>
    <property type="match status" value="1"/>
</dbReference>
<feature type="domain" description="Soluble ligand binding" evidence="3">
    <location>
        <begin position="157"/>
        <end position="208"/>
    </location>
</feature>
<dbReference type="InterPro" id="IPR019554">
    <property type="entry name" value="Soluble_ligand-bd"/>
</dbReference>
<feature type="domain" description="Polysaccharide export protein N-terminal" evidence="2">
    <location>
        <begin position="79"/>
        <end position="150"/>
    </location>
</feature>
<name>A0A3B0S4E4_9ZZZZ</name>
<accession>A0A3B0S4E4</accession>
<organism evidence="4">
    <name type="scientific">hydrothermal vent metagenome</name>
    <dbReference type="NCBI Taxonomy" id="652676"/>
    <lineage>
        <taxon>unclassified sequences</taxon>
        <taxon>metagenomes</taxon>
        <taxon>ecological metagenomes</taxon>
    </lineage>
</organism>
<protein>
    <submittedName>
        <fullName evidence="4">Polysaccharide export protein</fullName>
    </submittedName>
</protein>
<proteinExistence type="predicted"/>
<dbReference type="PANTHER" id="PTHR33619">
    <property type="entry name" value="POLYSACCHARIDE EXPORT PROTEIN GFCE-RELATED"/>
    <property type="match status" value="1"/>
</dbReference>
<dbReference type="Pfam" id="PF10531">
    <property type="entry name" value="SLBB"/>
    <property type="match status" value="1"/>
</dbReference>